<dbReference type="Proteomes" id="UP000218209">
    <property type="component" value="Unassembled WGS sequence"/>
</dbReference>
<evidence type="ECO:0000313" key="2">
    <source>
        <dbReference type="Proteomes" id="UP000218209"/>
    </source>
</evidence>
<protein>
    <submittedName>
        <fullName evidence="1">Uncharacterized protein</fullName>
    </submittedName>
</protein>
<proteinExistence type="predicted"/>
<keyword evidence="2" id="KW-1185">Reference proteome</keyword>
<gene>
    <name evidence="1" type="ORF">BU14_0350s0014</name>
</gene>
<organism evidence="1 2">
    <name type="scientific">Porphyra umbilicalis</name>
    <name type="common">Purple laver</name>
    <name type="synonym">Red alga</name>
    <dbReference type="NCBI Taxonomy" id="2786"/>
    <lineage>
        <taxon>Eukaryota</taxon>
        <taxon>Rhodophyta</taxon>
        <taxon>Bangiophyceae</taxon>
        <taxon>Bangiales</taxon>
        <taxon>Bangiaceae</taxon>
        <taxon>Porphyra</taxon>
    </lineage>
</organism>
<reference evidence="1 2" key="1">
    <citation type="submission" date="2017-03" db="EMBL/GenBank/DDBJ databases">
        <title>WGS assembly of Porphyra umbilicalis.</title>
        <authorList>
            <person name="Brawley S.H."/>
            <person name="Blouin N.A."/>
            <person name="Ficko-Blean E."/>
            <person name="Wheeler G.L."/>
            <person name="Lohr M."/>
            <person name="Goodson H.V."/>
            <person name="Jenkins J.W."/>
            <person name="Blaby-Haas C.E."/>
            <person name="Helliwell K.E."/>
            <person name="Chan C."/>
            <person name="Marriage T."/>
            <person name="Bhattacharya D."/>
            <person name="Klein A.S."/>
            <person name="Badis Y."/>
            <person name="Brodie J."/>
            <person name="Cao Y."/>
            <person name="Collen J."/>
            <person name="Dittami S.M."/>
            <person name="Gachon C.M."/>
            <person name="Green B.R."/>
            <person name="Karpowicz S."/>
            <person name="Kim J.W."/>
            <person name="Kudahl U."/>
            <person name="Lin S."/>
            <person name="Michel G."/>
            <person name="Mittag M."/>
            <person name="Olson B.J."/>
            <person name="Pangilinan J."/>
            <person name="Peng Y."/>
            <person name="Qiu H."/>
            <person name="Shu S."/>
            <person name="Singer J.T."/>
            <person name="Smith A.G."/>
            <person name="Sprecher B.N."/>
            <person name="Wagner V."/>
            <person name="Wang W."/>
            <person name="Wang Z.-Y."/>
            <person name="Yan J."/>
            <person name="Yarish C."/>
            <person name="Zoeuner-Riek S."/>
            <person name="Zhuang Y."/>
            <person name="Zou Y."/>
            <person name="Lindquist E.A."/>
            <person name="Grimwood J."/>
            <person name="Barry K."/>
            <person name="Rokhsar D.S."/>
            <person name="Schmutz J."/>
            <person name="Stiller J.W."/>
            <person name="Grossman A.R."/>
            <person name="Prochnik S.E."/>
        </authorList>
    </citation>
    <scope>NUCLEOTIDE SEQUENCE [LARGE SCALE GENOMIC DNA]</scope>
    <source>
        <strain evidence="1">4086291</strain>
    </source>
</reference>
<dbReference type="AlphaFoldDB" id="A0A1X6NXS4"/>
<accession>A0A1X6NXS4</accession>
<evidence type="ECO:0000313" key="1">
    <source>
        <dbReference type="EMBL" id="OSX73421.1"/>
    </source>
</evidence>
<sequence length="252" mass="28166">MVCRATCNAFLGTPRPDATGAPPHLQKKKKKETRKVRHALHLRLLRIATGTTRLAARHVLGLAVQHFRDRVALARDEGDRAVRLKRRPVLLLGRPRALVRQREGNRRVVELERARALAVLGRNGHNLKHHDRRPASTMAAAHLHVHLLHGARHGHVAELLVHIDRVRPRLVTQPHGEVLDGVGLGFKDLIDRQDLTDRALHLLELPHVVPEAGLGDHRVGRKDLHPEDGGVRFPVGGDLAAHDIVLVKPRLR</sequence>
<dbReference type="EMBL" id="KV918998">
    <property type="protein sequence ID" value="OSX73421.1"/>
    <property type="molecule type" value="Genomic_DNA"/>
</dbReference>
<name>A0A1X6NXS4_PORUM</name>